<feature type="transmembrane region" description="Helical" evidence="1">
    <location>
        <begin position="845"/>
        <end position="870"/>
    </location>
</feature>
<proteinExistence type="predicted"/>
<accession>A0A397S8Z1</accession>
<feature type="chain" id="PRO_5017205086" evidence="2">
    <location>
        <begin position="23"/>
        <end position="1494"/>
    </location>
</feature>
<feature type="transmembrane region" description="Helical" evidence="1">
    <location>
        <begin position="734"/>
        <end position="753"/>
    </location>
</feature>
<comment type="caution">
    <text evidence="3">The sequence shown here is derived from an EMBL/GenBank/DDBJ whole genome shotgun (WGS) entry which is preliminary data.</text>
</comment>
<feature type="transmembrane region" description="Helical" evidence="1">
    <location>
        <begin position="774"/>
        <end position="791"/>
    </location>
</feature>
<dbReference type="STRING" id="658196.A0A397S8Z1"/>
<evidence type="ECO:0000256" key="2">
    <source>
        <dbReference type="SAM" id="SignalP"/>
    </source>
</evidence>
<keyword evidence="1" id="KW-0812">Transmembrane</keyword>
<organism evidence="3 4">
    <name type="scientific">Glomus cerebriforme</name>
    <dbReference type="NCBI Taxonomy" id="658196"/>
    <lineage>
        <taxon>Eukaryota</taxon>
        <taxon>Fungi</taxon>
        <taxon>Fungi incertae sedis</taxon>
        <taxon>Mucoromycota</taxon>
        <taxon>Glomeromycotina</taxon>
        <taxon>Glomeromycetes</taxon>
        <taxon>Glomerales</taxon>
        <taxon>Glomeraceae</taxon>
        <taxon>Glomus</taxon>
    </lineage>
</organism>
<keyword evidence="4" id="KW-1185">Reference proteome</keyword>
<feature type="transmembrane region" description="Helical" evidence="1">
    <location>
        <begin position="701"/>
        <end position="722"/>
    </location>
</feature>
<evidence type="ECO:0000256" key="1">
    <source>
        <dbReference type="SAM" id="Phobius"/>
    </source>
</evidence>
<keyword evidence="1" id="KW-1133">Transmembrane helix</keyword>
<feature type="transmembrane region" description="Helical" evidence="1">
    <location>
        <begin position="670"/>
        <end position="689"/>
    </location>
</feature>
<evidence type="ECO:0000313" key="4">
    <source>
        <dbReference type="Proteomes" id="UP000265703"/>
    </source>
</evidence>
<sequence>MTLKIIFVIFVVFLLPCSLIQTSNFTYNGNDFVTGYTTIGTFADGTILFQVIFENTPKFTNLSLVHPDGTLNFINNVQIPCNSCENTIDDIYVPCLCMNKIYILNPNYILITYAPAEELMGMIIDRSGIVITSNFILGEAFSVYRIASESDDGRFLVVRQKEEIPNQLLCAEYIINSNGQISSVLSGNLIFNEIDGIGITEIITFDAFSLDGTWAIVFQVIFNQYEQDNDSFFSIIQSDSNQVLYDFKTIRLIDITYSQASVCVANKETSIHYHCLFVSSDSSKLKLININDLNSNNASSIDLFSFNGLSYNIISAIPDIGFLVEVKSDLQLDYLILNTEIDYSDTNNAFGELITKNYYTNDLNYYHLFILPNNTIIQMIINNASFSFLSSDISSIIPKNEPYNNTHINKVYPSQNDLIPIGFTELDISFVHSIDPITTAVNISVYLQHNNENLLRQKFLCANPNCVISDDSYSLKINLLNITFNIPNTAYYVEIDDNFVKYKYDGPKTIIPGIKPGNWIIKTSAKYNKNNDNTDFITGILRLNLEGTNEFKKLKDSNEKNDFFEKMRIELSKSIPVDQSRIRKIKNIFGVDKISNLELLLILFEIGPSNENNFNKKGSKEIFDDLNSLIKAKNVTISLDIYDHTKYIDKDYADLWEEIKISLRNLIKSAVLIVISGLIILSVILFIIGKCRDKDKEGTNIIILKVALIIVDIINDISFIITSKDDLHDLLIPSLLFLIFPFIMNTILTIKIFMYELKISDVFDEWFKKYSKRIVIITIFSSGDVELLHLFDSKFGRFDIFKIEFSSKSKHLISWGGYLNVILEDLPQLIIQILFAINFTSSYNIIALITLISSIVVLLVSIIEGGFHIYTETCRKKVSNNLTYNENISDFGYTSVGTYADGTILIQIIFQESNILNFRLIHPNGTITFIDNINIPCDLCPNINVGNAIYPCYLCTFAAYILNPNYILITYQQNQNTGNMGIIINWSGITTTSNFILGGQNDIIKIVSNNDGGKFLSVGYNYMITNQLSSTEYSINNDGQIIGMISGNLAFNDIDGTVVTVNNQIDIFSLNNTWVIVFMDINSDVFFSIIQAESNQALNVFRTLKLIGVAAYQKTVCISNKEIDTQYYCLFRNFDDKLKLFNINNLNYSLTDLFPFIDYYNNLNSIPNVGFLVELGTDLKSSLQTKYFVLNGEINYSDPINAFGEFITENYYINDSIYLFDRLFILPNNTMVQMVKNNNSLTFVSRDYLPSLQKVLYQQRDEENLLRQILLCTSPNCVISEDSYSLVINLLNVTFNIPDSSYYVEIGDNFVKYKNNYEGLIIPGIKPGNWIIKTTEYSKTNNDNKKFIVGRLRLNLEGTEDFKQLKDINMQNNFFINMTIGLAKSIPVDQSRILKIKNIYEFDKISNSELLLIFFQIGSSNENCFNKKSSKDVFDDLNSLIKADKDIITFLNINDFTRNIDKDYGFQKTTDLWEEIKINAEMEREIIELYLKLH</sequence>
<gene>
    <name evidence="3" type="ORF">C1645_838654</name>
</gene>
<protein>
    <submittedName>
        <fullName evidence="3">Uncharacterized protein</fullName>
    </submittedName>
</protein>
<reference evidence="3 4" key="1">
    <citation type="submission" date="2018-06" db="EMBL/GenBank/DDBJ databases">
        <title>Comparative genomics reveals the genomic features of Rhizophagus irregularis, R. cerebriforme, R. diaphanum and Gigaspora rosea, and their symbiotic lifestyle signature.</title>
        <authorList>
            <person name="Morin E."/>
            <person name="San Clemente H."/>
            <person name="Chen E.C.H."/>
            <person name="De La Providencia I."/>
            <person name="Hainaut M."/>
            <person name="Kuo A."/>
            <person name="Kohler A."/>
            <person name="Murat C."/>
            <person name="Tang N."/>
            <person name="Roy S."/>
            <person name="Loubradou J."/>
            <person name="Henrissat B."/>
            <person name="Grigoriev I.V."/>
            <person name="Corradi N."/>
            <person name="Roux C."/>
            <person name="Martin F.M."/>
        </authorList>
    </citation>
    <scope>NUCLEOTIDE SEQUENCE [LARGE SCALE GENOMIC DNA]</scope>
    <source>
        <strain evidence="3 4">DAOM 227022</strain>
    </source>
</reference>
<name>A0A397S8Z1_9GLOM</name>
<feature type="signal peptide" evidence="2">
    <location>
        <begin position="1"/>
        <end position="22"/>
    </location>
</feature>
<keyword evidence="1" id="KW-0472">Membrane</keyword>
<dbReference type="EMBL" id="QKYT01000963">
    <property type="protein sequence ID" value="RIA80457.1"/>
    <property type="molecule type" value="Genomic_DNA"/>
</dbReference>
<evidence type="ECO:0000313" key="3">
    <source>
        <dbReference type="EMBL" id="RIA80457.1"/>
    </source>
</evidence>
<dbReference type="OrthoDB" id="2347840at2759"/>
<keyword evidence="2" id="KW-0732">Signal</keyword>
<dbReference type="Proteomes" id="UP000265703">
    <property type="component" value="Unassembled WGS sequence"/>
</dbReference>